<feature type="domain" description="C2H2-type" evidence="7">
    <location>
        <begin position="588"/>
        <end position="615"/>
    </location>
</feature>
<keyword evidence="4" id="KW-0862">Zinc</keyword>
<sequence>MDLDEDTHLCLRCGNTIEGLDNYVSHRQQQCFKFKQPFSSPFLSESSVHTSESLSCAEPPVQEFPPESHDIYKLSASDFFSRLNLQYNHKSPISDIHCDIQNDPSTASDNFSSKLVFPSLENIVFPNEKEFCFNTIEDEIRMEDPGLVNEKWDNSELNNAPSQSEQGINKDKPLSENSEQVLAQLPTDTLNSKPFGSVKLKIKLSTDSVTVENIPRKHYKKKVLKKYLPFTNFSTFNVPRTSYRQKLNANDRMLCCEGKPEPFACLFCKCKFLFPSTYLDHILICKEQQCDIDGWKEQILKNEQLFVRNSHFKCLLCSFYCSNSFTFLNHLKSPSHRQKTASLKNPLICLPCQDECSASDEMKEHFSKCHLQYKKGDHPIIITEMKKNLHCCYCLTLIKSSSHLPCNDVASSLQKEDISFITISLPNISLCACGVNKPMLNAFLSKTNPIIASKESLLDNENIDDSPSTVLQQQKVTMHDERENETDVDIPVSNSQTENETSLKKSRQPIIAKITTKNGKFTYKKVRIPNCRKAWACRWCGLEYFSQLSFQSHLNTCAPKNQKDNKTSLLKSKQSNQENKYAANNHAYLCDRCPYVGKSFNQLTRHSRSHSGEKPFKCPHCHYSSSLSSQLVRHKRLHTGKKPYKCPYCSYTCNSQENLRKHILKTKKHKGKMMYPCQYCNFESNEFSDYKSHLLNIHSVQFPNGITNSDSSAVSGENPGL</sequence>
<evidence type="ECO:0000256" key="1">
    <source>
        <dbReference type="ARBA" id="ARBA00022723"/>
    </source>
</evidence>
<dbReference type="SMART" id="SM00355">
    <property type="entry name" value="ZnF_C2H2"/>
    <property type="match status" value="7"/>
</dbReference>
<dbReference type="AlphaFoldDB" id="A0AAV4T7P0"/>
<dbReference type="PANTHER" id="PTHR24403:SF67">
    <property type="entry name" value="FI01116P-RELATED"/>
    <property type="match status" value="1"/>
</dbReference>
<dbReference type="SMART" id="SM00451">
    <property type="entry name" value="ZnF_U1"/>
    <property type="match status" value="2"/>
</dbReference>
<dbReference type="InterPro" id="IPR013087">
    <property type="entry name" value="Znf_C2H2_type"/>
</dbReference>
<feature type="domain" description="C2H2-type" evidence="7">
    <location>
        <begin position="644"/>
        <end position="674"/>
    </location>
</feature>
<protein>
    <submittedName>
        <fullName evidence="8">Zinc finger protein 407</fullName>
    </submittedName>
</protein>
<evidence type="ECO:0000256" key="5">
    <source>
        <dbReference type="PROSITE-ProRule" id="PRU00042"/>
    </source>
</evidence>
<dbReference type="InterPro" id="IPR003604">
    <property type="entry name" value="Matrin/U1-like-C_Znf_C2H2"/>
</dbReference>
<evidence type="ECO:0000259" key="7">
    <source>
        <dbReference type="PROSITE" id="PS50157"/>
    </source>
</evidence>
<keyword evidence="2" id="KW-0677">Repeat</keyword>
<dbReference type="InterPro" id="IPR050688">
    <property type="entry name" value="Zinc_finger/UBP_domain"/>
</dbReference>
<comment type="caution">
    <text evidence="8">The sequence shown here is derived from an EMBL/GenBank/DDBJ whole genome shotgun (WGS) entry which is preliminary data.</text>
</comment>
<proteinExistence type="predicted"/>
<dbReference type="PANTHER" id="PTHR24403">
    <property type="entry name" value="ZINC FINGER PROTEIN"/>
    <property type="match status" value="1"/>
</dbReference>
<dbReference type="InterPro" id="IPR036236">
    <property type="entry name" value="Znf_C2H2_sf"/>
</dbReference>
<dbReference type="PROSITE" id="PS50157">
    <property type="entry name" value="ZINC_FINGER_C2H2_2"/>
    <property type="match status" value="3"/>
</dbReference>
<dbReference type="SUPFAM" id="SSF57667">
    <property type="entry name" value="beta-beta-alpha zinc fingers"/>
    <property type="match status" value="3"/>
</dbReference>
<keyword evidence="3 5" id="KW-0863">Zinc-finger</keyword>
<evidence type="ECO:0000256" key="6">
    <source>
        <dbReference type="SAM" id="MobiDB-lite"/>
    </source>
</evidence>
<feature type="region of interest" description="Disordered" evidence="6">
    <location>
        <begin position="151"/>
        <end position="172"/>
    </location>
</feature>
<dbReference type="GO" id="GO:0005634">
    <property type="term" value="C:nucleus"/>
    <property type="evidence" value="ECO:0007669"/>
    <property type="project" value="TreeGrafter"/>
</dbReference>
<dbReference type="FunFam" id="3.30.160.60:FF:002343">
    <property type="entry name" value="Zinc finger protein 33A"/>
    <property type="match status" value="1"/>
</dbReference>
<dbReference type="PROSITE" id="PS00028">
    <property type="entry name" value="ZINC_FINGER_C2H2_1"/>
    <property type="match status" value="1"/>
</dbReference>
<dbReference type="Gene3D" id="3.30.160.60">
    <property type="entry name" value="Classic Zinc Finger"/>
    <property type="match status" value="3"/>
</dbReference>
<organism evidence="8 9">
    <name type="scientific">Caerostris darwini</name>
    <dbReference type="NCBI Taxonomy" id="1538125"/>
    <lineage>
        <taxon>Eukaryota</taxon>
        <taxon>Metazoa</taxon>
        <taxon>Ecdysozoa</taxon>
        <taxon>Arthropoda</taxon>
        <taxon>Chelicerata</taxon>
        <taxon>Arachnida</taxon>
        <taxon>Araneae</taxon>
        <taxon>Araneomorphae</taxon>
        <taxon>Entelegynae</taxon>
        <taxon>Araneoidea</taxon>
        <taxon>Araneidae</taxon>
        <taxon>Caerostris</taxon>
    </lineage>
</organism>
<evidence type="ECO:0000313" key="8">
    <source>
        <dbReference type="EMBL" id="GIY40937.1"/>
    </source>
</evidence>
<reference evidence="8 9" key="1">
    <citation type="submission" date="2021-06" db="EMBL/GenBank/DDBJ databases">
        <title>Caerostris darwini draft genome.</title>
        <authorList>
            <person name="Kono N."/>
            <person name="Arakawa K."/>
        </authorList>
    </citation>
    <scope>NUCLEOTIDE SEQUENCE [LARGE SCALE GENOMIC DNA]</scope>
</reference>
<dbReference type="GO" id="GO:0008270">
    <property type="term" value="F:zinc ion binding"/>
    <property type="evidence" value="ECO:0007669"/>
    <property type="project" value="UniProtKB-KW"/>
</dbReference>
<dbReference type="Proteomes" id="UP001054837">
    <property type="component" value="Unassembled WGS sequence"/>
</dbReference>
<gene>
    <name evidence="8" type="primary">ZNF407_2</name>
    <name evidence="8" type="ORF">CDAR_168141</name>
</gene>
<evidence type="ECO:0000313" key="9">
    <source>
        <dbReference type="Proteomes" id="UP001054837"/>
    </source>
</evidence>
<keyword evidence="1" id="KW-0479">Metal-binding</keyword>
<evidence type="ECO:0000256" key="4">
    <source>
        <dbReference type="ARBA" id="ARBA00022833"/>
    </source>
</evidence>
<accession>A0AAV4T7P0</accession>
<keyword evidence="9" id="KW-1185">Reference proteome</keyword>
<evidence type="ECO:0000256" key="3">
    <source>
        <dbReference type="ARBA" id="ARBA00022771"/>
    </source>
</evidence>
<name>A0AAV4T7P0_9ARAC</name>
<feature type="compositionally biased region" description="Polar residues" evidence="6">
    <location>
        <begin position="155"/>
        <end position="167"/>
    </location>
</feature>
<dbReference type="GO" id="GO:0003676">
    <property type="term" value="F:nucleic acid binding"/>
    <property type="evidence" value="ECO:0007669"/>
    <property type="project" value="InterPro"/>
</dbReference>
<dbReference type="GO" id="GO:0045944">
    <property type="term" value="P:positive regulation of transcription by RNA polymerase II"/>
    <property type="evidence" value="ECO:0007669"/>
    <property type="project" value="TreeGrafter"/>
</dbReference>
<dbReference type="EMBL" id="BPLQ01009022">
    <property type="protein sequence ID" value="GIY40937.1"/>
    <property type="molecule type" value="Genomic_DNA"/>
</dbReference>
<evidence type="ECO:0000256" key="2">
    <source>
        <dbReference type="ARBA" id="ARBA00022737"/>
    </source>
</evidence>
<feature type="domain" description="C2H2-type" evidence="7">
    <location>
        <begin position="616"/>
        <end position="643"/>
    </location>
</feature>